<geneLocation type="plasmid" evidence="2 3">
    <name>unnamed4</name>
</geneLocation>
<dbReference type="InterPro" id="IPR012337">
    <property type="entry name" value="RNaseH-like_sf"/>
</dbReference>
<dbReference type="InterPro" id="IPR001584">
    <property type="entry name" value="Integrase_cat-core"/>
</dbReference>
<dbReference type="AlphaFoldDB" id="A0A6M8HZI1"/>
<accession>A0A6M8HZI1</accession>
<evidence type="ECO:0000313" key="2">
    <source>
        <dbReference type="EMBL" id="QKE93748.1"/>
    </source>
</evidence>
<evidence type="ECO:0000259" key="1">
    <source>
        <dbReference type="PROSITE" id="PS50994"/>
    </source>
</evidence>
<protein>
    <submittedName>
        <fullName evidence="2">Transposase</fullName>
    </submittedName>
</protein>
<gene>
    <name evidence="2" type="ORF">HN018_26840</name>
</gene>
<dbReference type="Proteomes" id="UP000500767">
    <property type="component" value="Plasmid unnamed4"/>
</dbReference>
<sequence length="131" mass="15321">MHNFDRICLAHGIEHRLTQPNHPWTNGQVERMNRTIKDATVRTFHYSSADELRQHLHTFLLAYNCARRLKTLKGSTPYEFVCRQWTIEPERFKLNPHHHSPGLNTLGLKGRNTLFHHQSAPADRAMVSWCA</sequence>
<evidence type="ECO:0000313" key="3">
    <source>
        <dbReference type="Proteomes" id="UP000500767"/>
    </source>
</evidence>
<dbReference type="InterPro" id="IPR036397">
    <property type="entry name" value="RNaseH_sf"/>
</dbReference>
<dbReference type="PANTHER" id="PTHR35004:SF7">
    <property type="entry name" value="INTEGRASE PROTEIN"/>
    <property type="match status" value="1"/>
</dbReference>
<dbReference type="Pfam" id="PF13683">
    <property type="entry name" value="rve_3"/>
    <property type="match status" value="1"/>
</dbReference>
<dbReference type="GO" id="GO:0003676">
    <property type="term" value="F:nucleic acid binding"/>
    <property type="evidence" value="ECO:0007669"/>
    <property type="project" value="InterPro"/>
</dbReference>
<keyword evidence="3" id="KW-1185">Reference proteome</keyword>
<dbReference type="SUPFAM" id="SSF53098">
    <property type="entry name" value="Ribonuclease H-like"/>
    <property type="match status" value="1"/>
</dbReference>
<dbReference type="EMBL" id="CP053711">
    <property type="protein sequence ID" value="QKE93748.1"/>
    <property type="molecule type" value="Genomic_DNA"/>
</dbReference>
<feature type="domain" description="Integrase catalytic" evidence="1">
    <location>
        <begin position="1"/>
        <end position="85"/>
    </location>
</feature>
<dbReference type="KEGG" id="lck:HN018_26840"/>
<dbReference type="PROSITE" id="PS50994">
    <property type="entry name" value="INTEGRASE"/>
    <property type="match status" value="1"/>
</dbReference>
<dbReference type="PANTHER" id="PTHR35004">
    <property type="entry name" value="TRANSPOSASE RV3428C-RELATED"/>
    <property type="match status" value="1"/>
</dbReference>
<dbReference type="Gene3D" id="3.30.420.10">
    <property type="entry name" value="Ribonuclease H-like superfamily/Ribonuclease H"/>
    <property type="match status" value="1"/>
</dbReference>
<name>A0A6M8HZI1_9PROT</name>
<dbReference type="GO" id="GO:0015074">
    <property type="term" value="P:DNA integration"/>
    <property type="evidence" value="ECO:0007669"/>
    <property type="project" value="InterPro"/>
</dbReference>
<keyword evidence="2" id="KW-0614">Plasmid</keyword>
<organism evidence="2 3">
    <name type="scientific">Lichenicola cladoniae</name>
    <dbReference type="NCBI Taxonomy" id="1484109"/>
    <lineage>
        <taxon>Bacteria</taxon>
        <taxon>Pseudomonadati</taxon>
        <taxon>Pseudomonadota</taxon>
        <taxon>Alphaproteobacteria</taxon>
        <taxon>Acetobacterales</taxon>
        <taxon>Acetobacteraceae</taxon>
        <taxon>Lichenicola</taxon>
    </lineage>
</organism>
<reference evidence="2 3" key="1">
    <citation type="journal article" date="2014" name="World J. Microbiol. Biotechnol.">
        <title>Biodiversity and physiological characteristics of Antarctic and Arctic lichens-associated bacteria.</title>
        <authorList>
            <person name="Lee Y.M."/>
            <person name="Kim E.H."/>
            <person name="Lee H.K."/>
            <person name="Hong S.G."/>
        </authorList>
    </citation>
    <scope>NUCLEOTIDE SEQUENCE [LARGE SCALE GENOMIC DNA]</scope>
    <source>
        <strain evidence="2 3">PAMC 26569</strain>
        <plasmid evidence="2">unnamed4</plasmid>
    </source>
</reference>
<proteinExistence type="predicted"/>